<accession>A0A8K0IX34</accession>
<feature type="chain" id="PRO_5035428455" evidence="9">
    <location>
        <begin position="27"/>
        <end position="366"/>
    </location>
</feature>
<comment type="similarity">
    <text evidence="2 8">Belongs to the ZIP transporter (TC 2.A.5) family.</text>
</comment>
<sequence>MASTTFHTLLLLLLLLLLLHSFSTLAADAPESSSPSACDTRSSGECYNRPKALRLKVIAIPTILVSSVIGVCLPLFSRSVPALRPDRNLFVVVKAFASGVILATGYMHVLPDSFDNLTSPCLPEKPWSEFPFTAFIAMVSAILTLMLDSLMLAFYNMQKKGGRAVVVDHESPTNIAAVPVAHGHGHGHCGPPQHAKDDKGEEEEMTLRRNRVIVQVLEMGIVVHSVVIGLSMGASQNTCTIRPLVAALCFHQLFEGMGLGGCILQAEYKMKMKAVLVFFFSTTTPFGVALGIGLANVYSDNSPTALIVVGILNACSAGLLNYTALVDLLAADFMGPKLQGDVKLQLGAYAAVLLGAGGMSLMSKWA</sequence>
<keyword evidence="6 8" id="KW-0406">Ion transport</keyword>
<dbReference type="Pfam" id="PF02535">
    <property type="entry name" value="Zip"/>
    <property type="match status" value="1"/>
</dbReference>
<feature type="transmembrane region" description="Helical" evidence="8">
    <location>
        <begin position="57"/>
        <end position="77"/>
    </location>
</feature>
<dbReference type="PANTHER" id="PTHR11040">
    <property type="entry name" value="ZINC/IRON TRANSPORTER"/>
    <property type="match status" value="1"/>
</dbReference>
<reference evidence="10" key="1">
    <citation type="journal article" date="2017" name="Gigascience">
        <title>The genome draft of coconut (Cocos nucifera).</title>
        <authorList>
            <person name="Xiao Y."/>
            <person name="Xu P."/>
            <person name="Fan H."/>
            <person name="Baudouin L."/>
            <person name="Xia W."/>
            <person name="Bocs S."/>
            <person name="Xu J."/>
            <person name="Li Q."/>
            <person name="Guo A."/>
            <person name="Zhou L."/>
            <person name="Li J."/>
            <person name="Wu Y."/>
            <person name="Ma Z."/>
            <person name="Armero A."/>
            <person name="Issali A.E."/>
            <person name="Liu N."/>
            <person name="Peng M."/>
            <person name="Yang Y."/>
        </authorList>
    </citation>
    <scope>NUCLEOTIDE SEQUENCE</scope>
    <source>
        <tissue evidence="10">Spear leaf of Hainan Tall coconut</tissue>
    </source>
</reference>
<dbReference type="GO" id="GO:0005385">
    <property type="term" value="F:zinc ion transmembrane transporter activity"/>
    <property type="evidence" value="ECO:0007669"/>
    <property type="project" value="InterPro"/>
</dbReference>
<feature type="transmembrane region" description="Helical" evidence="8">
    <location>
        <begin position="276"/>
        <end position="298"/>
    </location>
</feature>
<keyword evidence="4 8" id="KW-0812">Transmembrane</keyword>
<dbReference type="InterPro" id="IPR004698">
    <property type="entry name" value="Zn/Fe_permease_fun/pln"/>
</dbReference>
<evidence type="ECO:0000256" key="6">
    <source>
        <dbReference type="ARBA" id="ARBA00023065"/>
    </source>
</evidence>
<evidence type="ECO:0000313" key="11">
    <source>
        <dbReference type="Proteomes" id="UP000797356"/>
    </source>
</evidence>
<keyword evidence="11" id="KW-1185">Reference proteome</keyword>
<dbReference type="PANTHER" id="PTHR11040:SF41">
    <property type="entry name" value="ZINC TRANSPORTER 7"/>
    <property type="match status" value="1"/>
</dbReference>
<reference evidence="10" key="2">
    <citation type="submission" date="2019-07" db="EMBL/GenBank/DDBJ databases">
        <authorList>
            <person name="Yang Y."/>
            <person name="Bocs S."/>
            <person name="Baudouin L."/>
        </authorList>
    </citation>
    <scope>NUCLEOTIDE SEQUENCE</scope>
    <source>
        <tissue evidence="10">Spear leaf of Hainan Tall coconut</tissue>
    </source>
</reference>
<organism evidence="10 11">
    <name type="scientific">Cocos nucifera</name>
    <name type="common">Coconut palm</name>
    <dbReference type="NCBI Taxonomy" id="13894"/>
    <lineage>
        <taxon>Eukaryota</taxon>
        <taxon>Viridiplantae</taxon>
        <taxon>Streptophyta</taxon>
        <taxon>Embryophyta</taxon>
        <taxon>Tracheophyta</taxon>
        <taxon>Spermatophyta</taxon>
        <taxon>Magnoliopsida</taxon>
        <taxon>Liliopsida</taxon>
        <taxon>Arecaceae</taxon>
        <taxon>Arecoideae</taxon>
        <taxon>Cocoseae</taxon>
        <taxon>Attaleinae</taxon>
        <taxon>Cocos</taxon>
    </lineage>
</organism>
<evidence type="ECO:0000256" key="7">
    <source>
        <dbReference type="ARBA" id="ARBA00023136"/>
    </source>
</evidence>
<dbReference type="InterPro" id="IPR003689">
    <property type="entry name" value="ZIP"/>
</dbReference>
<keyword evidence="9" id="KW-0732">Signal</keyword>
<dbReference type="AlphaFoldDB" id="A0A8K0IX34"/>
<evidence type="ECO:0000256" key="4">
    <source>
        <dbReference type="ARBA" id="ARBA00022692"/>
    </source>
</evidence>
<gene>
    <name evidence="10" type="ORF">COCNU_14G009470</name>
</gene>
<feature type="transmembrane region" description="Helical" evidence="8">
    <location>
        <begin position="130"/>
        <end position="155"/>
    </location>
</feature>
<keyword evidence="7 8" id="KW-0472">Membrane</keyword>
<feature type="transmembrane region" description="Helical" evidence="8">
    <location>
        <begin position="89"/>
        <end position="110"/>
    </location>
</feature>
<comment type="caution">
    <text evidence="8">Lacks conserved residue(s) required for the propagation of feature annotation.</text>
</comment>
<dbReference type="Proteomes" id="UP000797356">
    <property type="component" value="Chromosome 14"/>
</dbReference>
<keyword evidence="5 8" id="KW-1133">Transmembrane helix</keyword>
<evidence type="ECO:0000256" key="5">
    <source>
        <dbReference type="ARBA" id="ARBA00022989"/>
    </source>
</evidence>
<evidence type="ECO:0000256" key="8">
    <source>
        <dbReference type="RuleBase" id="RU362088"/>
    </source>
</evidence>
<dbReference type="EMBL" id="CM017885">
    <property type="protein sequence ID" value="KAG1368479.1"/>
    <property type="molecule type" value="Genomic_DNA"/>
</dbReference>
<dbReference type="NCBIfam" id="TIGR00820">
    <property type="entry name" value="zip"/>
    <property type="match status" value="1"/>
</dbReference>
<evidence type="ECO:0000256" key="1">
    <source>
        <dbReference type="ARBA" id="ARBA00004141"/>
    </source>
</evidence>
<proteinExistence type="inferred from homology"/>
<keyword evidence="3 8" id="KW-0813">Transport</keyword>
<dbReference type="GO" id="GO:0005886">
    <property type="term" value="C:plasma membrane"/>
    <property type="evidence" value="ECO:0007669"/>
    <property type="project" value="TreeGrafter"/>
</dbReference>
<evidence type="ECO:0000313" key="10">
    <source>
        <dbReference type="EMBL" id="KAG1368479.1"/>
    </source>
</evidence>
<protein>
    <submittedName>
        <fullName evidence="10">Fe(2) transport protein 1-like</fullName>
    </submittedName>
</protein>
<name>A0A8K0IX34_COCNU</name>
<feature type="transmembrane region" description="Helical" evidence="8">
    <location>
        <begin position="212"/>
        <end position="232"/>
    </location>
</feature>
<dbReference type="OrthoDB" id="448280at2759"/>
<feature type="transmembrane region" description="Helical" evidence="8">
    <location>
        <begin position="304"/>
        <end position="325"/>
    </location>
</feature>
<comment type="caution">
    <text evidence="10">The sequence shown here is derived from an EMBL/GenBank/DDBJ whole genome shotgun (WGS) entry which is preliminary data.</text>
</comment>
<evidence type="ECO:0000256" key="3">
    <source>
        <dbReference type="ARBA" id="ARBA00022448"/>
    </source>
</evidence>
<feature type="transmembrane region" description="Helical" evidence="8">
    <location>
        <begin position="346"/>
        <end position="365"/>
    </location>
</feature>
<feature type="signal peptide" evidence="9">
    <location>
        <begin position="1"/>
        <end position="26"/>
    </location>
</feature>
<evidence type="ECO:0000256" key="2">
    <source>
        <dbReference type="ARBA" id="ARBA00006939"/>
    </source>
</evidence>
<evidence type="ECO:0000256" key="9">
    <source>
        <dbReference type="SAM" id="SignalP"/>
    </source>
</evidence>
<comment type="subcellular location">
    <subcellularLocation>
        <location evidence="1 8">Membrane</location>
        <topology evidence="1 8">Multi-pass membrane protein</topology>
    </subcellularLocation>
</comment>